<evidence type="ECO:0000256" key="3">
    <source>
        <dbReference type="ARBA" id="ARBA00022989"/>
    </source>
</evidence>
<name>K3X7A7_GLOUD</name>
<keyword evidence="7" id="KW-1185">Reference proteome</keyword>
<protein>
    <submittedName>
        <fullName evidence="6">Uncharacterized protein</fullName>
    </submittedName>
</protein>
<dbReference type="VEuPathDB" id="FungiDB:PYU1_G013079"/>
<evidence type="ECO:0000256" key="5">
    <source>
        <dbReference type="SAM" id="Phobius"/>
    </source>
</evidence>
<feature type="transmembrane region" description="Helical" evidence="5">
    <location>
        <begin position="206"/>
        <end position="231"/>
    </location>
</feature>
<feature type="transmembrane region" description="Helical" evidence="5">
    <location>
        <begin position="131"/>
        <end position="150"/>
    </location>
</feature>
<dbReference type="InParanoid" id="K3X7A7"/>
<dbReference type="PANTHER" id="PTHR31652:SF0">
    <property type="entry name" value="LIMR FAMILY PROTEIN DDB_G0283707-RELATED"/>
    <property type="match status" value="1"/>
</dbReference>
<feature type="transmembrane region" description="Helical" evidence="5">
    <location>
        <begin position="39"/>
        <end position="59"/>
    </location>
</feature>
<organism evidence="6 7">
    <name type="scientific">Globisporangium ultimum (strain ATCC 200006 / CBS 805.95 / DAOM BR144)</name>
    <name type="common">Pythium ultimum</name>
    <dbReference type="NCBI Taxonomy" id="431595"/>
    <lineage>
        <taxon>Eukaryota</taxon>
        <taxon>Sar</taxon>
        <taxon>Stramenopiles</taxon>
        <taxon>Oomycota</taxon>
        <taxon>Peronosporomycetes</taxon>
        <taxon>Pythiales</taxon>
        <taxon>Pythiaceae</taxon>
        <taxon>Globisporangium</taxon>
    </lineage>
</organism>
<evidence type="ECO:0000256" key="1">
    <source>
        <dbReference type="ARBA" id="ARBA00004141"/>
    </source>
</evidence>
<reference evidence="7" key="1">
    <citation type="journal article" date="2010" name="Genome Biol.">
        <title>Genome sequence of the necrotrophic plant pathogen Pythium ultimum reveals original pathogenicity mechanisms and effector repertoire.</title>
        <authorList>
            <person name="Levesque C.A."/>
            <person name="Brouwer H."/>
            <person name="Cano L."/>
            <person name="Hamilton J.P."/>
            <person name="Holt C."/>
            <person name="Huitema E."/>
            <person name="Raffaele S."/>
            <person name="Robideau G.P."/>
            <person name="Thines M."/>
            <person name="Win J."/>
            <person name="Zerillo M.M."/>
            <person name="Beakes G.W."/>
            <person name="Boore J.L."/>
            <person name="Busam D."/>
            <person name="Dumas B."/>
            <person name="Ferriera S."/>
            <person name="Fuerstenberg S.I."/>
            <person name="Gachon C.M."/>
            <person name="Gaulin E."/>
            <person name="Govers F."/>
            <person name="Grenville-Briggs L."/>
            <person name="Horner N."/>
            <person name="Hostetler J."/>
            <person name="Jiang R.H."/>
            <person name="Johnson J."/>
            <person name="Krajaejun T."/>
            <person name="Lin H."/>
            <person name="Meijer H.J."/>
            <person name="Moore B."/>
            <person name="Morris P."/>
            <person name="Phuntmart V."/>
            <person name="Puiu D."/>
            <person name="Shetty J."/>
            <person name="Stajich J.E."/>
            <person name="Tripathy S."/>
            <person name="Wawra S."/>
            <person name="van West P."/>
            <person name="Whitty B.R."/>
            <person name="Coutinho P.M."/>
            <person name="Henrissat B."/>
            <person name="Martin F."/>
            <person name="Thomas P.D."/>
            <person name="Tyler B.M."/>
            <person name="De Vries R.P."/>
            <person name="Kamoun S."/>
            <person name="Yandell M."/>
            <person name="Tisserat N."/>
            <person name="Buell C.R."/>
        </authorList>
    </citation>
    <scope>NUCLEOTIDE SEQUENCE</scope>
    <source>
        <strain evidence="7">DAOM:BR144</strain>
    </source>
</reference>
<evidence type="ECO:0000256" key="4">
    <source>
        <dbReference type="ARBA" id="ARBA00023136"/>
    </source>
</evidence>
<evidence type="ECO:0000313" key="6">
    <source>
        <dbReference type="EnsemblProtists" id="PYU1_T013106"/>
    </source>
</evidence>
<dbReference type="HOGENOM" id="CLU_1172704_0_0_1"/>
<dbReference type="EnsemblProtists" id="PYU1_T013106">
    <property type="protein sequence ID" value="PYU1_T013106"/>
    <property type="gene ID" value="PYU1_G013079"/>
</dbReference>
<accession>K3X7A7</accession>
<dbReference type="PANTHER" id="PTHR31652">
    <property type="entry name" value="LIMR FAMILY PROTEIN DDB_G0283707-RELATED"/>
    <property type="match status" value="1"/>
</dbReference>
<keyword evidence="3 5" id="KW-1133">Transmembrane helix</keyword>
<dbReference type="EMBL" id="GL376570">
    <property type="status" value="NOT_ANNOTATED_CDS"/>
    <property type="molecule type" value="Genomic_DNA"/>
</dbReference>
<reference evidence="6" key="3">
    <citation type="submission" date="2015-02" db="UniProtKB">
        <authorList>
            <consortium name="EnsemblProtists"/>
        </authorList>
    </citation>
    <scope>IDENTIFICATION</scope>
    <source>
        <strain evidence="6">DAOM BR144</strain>
    </source>
</reference>
<dbReference type="STRING" id="431595.K3X7A7"/>
<dbReference type="InterPro" id="IPR006876">
    <property type="entry name" value="LMBR1-like_membr_prot"/>
</dbReference>
<comment type="subcellular location">
    <subcellularLocation>
        <location evidence="1">Membrane</location>
        <topology evidence="1">Multi-pass membrane protein</topology>
    </subcellularLocation>
</comment>
<feature type="transmembrane region" description="Helical" evidence="5">
    <location>
        <begin position="6"/>
        <end position="27"/>
    </location>
</feature>
<dbReference type="InterPro" id="IPR036257">
    <property type="entry name" value="Cyt_c_oxidase_su2_TM_sf"/>
</dbReference>
<evidence type="ECO:0000256" key="2">
    <source>
        <dbReference type="ARBA" id="ARBA00022692"/>
    </source>
</evidence>
<keyword evidence="4 5" id="KW-0472">Membrane</keyword>
<feature type="transmembrane region" description="Helical" evidence="5">
    <location>
        <begin position="87"/>
        <end position="111"/>
    </location>
</feature>
<dbReference type="Gene3D" id="1.10.287.90">
    <property type="match status" value="1"/>
</dbReference>
<reference evidence="7" key="2">
    <citation type="submission" date="2010-04" db="EMBL/GenBank/DDBJ databases">
        <authorList>
            <person name="Buell R."/>
            <person name="Hamilton J."/>
            <person name="Hostetler J."/>
        </authorList>
    </citation>
    <scope>NUCLEOTIDE SEQUENCE [LARGE SCALE GENOMIC DNA]</scope>
    <source>
        <strain evidence="7">DAOM:BR144</strain>
    </source>
</reference>
<dbReference type="eggNOG" id="ENOG502QPKQ">
    <property type="taxonomic scope" value="Eukaryota"/>
</dbReference>
<dbReference type="GO" id="GO:0016020">
    <property type="term" value="C:membrane"/>
    <property type="evidence" value="ECO:0007669"/>
    <property type="project" value="UniProtKB-SubCell"/>
</dbReference>
<dbReference type="Proteomes" id="UP000019132">
    <property type="component" value="Unassembled WGS sequence"/>
</dbReference>
<proteinExistence type="predicted"/>
<dbReference type="AlphaFoldDB" id="K3X7A7"/>
<sequence length="237" mass="25945">MGVDWFLIVIIVVMTVALLIGNIYILVYFQHDDDKNTAYFPKALVIFGLLFAECCVLLLPLDVANNSSAIGCKEGWNTACGNINMDVLWLIVFMSIIVIIVVLLPYSMYYYEADDGDDNVGNAQWIEALKMEIATLTVAIALFVVLFVTVSKSHIPMRALEVNSLSPTRGFHSYTDGATLASDEIANAALIPVQGIKVTLDVSFPVYITGLVSFIGWFGFCIFCGIGLVALPLDLIL</sequence>
<keyword evidence="2 5" id="KW-0812">Transmembrane</keyword>
<dbReference type="Pfam" id="PF04791">
    <property type="entry name" value="LMBR1"/>
    <property type="match status" value="1"/>
</dbReference>
<evidence type="ECO:0000313" key="7">
    <source>
        <dbReference type="Proteomes" id="UP000019132"/>
    </source>
</evidence>